<dbReference type="GO" id="GO:0045087">
    <property type="term" value="P:innate immune response"/>
    <property type="evidence" value="ECO:0007669"/>
    <property type="project" value="UniProtKB-KW"/>
</dbReference>
<feature type="domain" description="FIIND" evidence="9">
    <location>
        <begin position="772"/>
        <end position="1053"/>
    </location>
</feature>
<evidence type="ECO:0000259" key="8">
    <source>
        <dbReference type="PROSITE" id="PS50824"/>
    </source>
</evidence>
<sequence length="1199" mass="134677">MERRKQLRRLVERKGMATGSTGSPLSTMRNYNRVLPPAGFGGRWCDNCETLMDSTQWALVEPSTFTENGIFSYRFTCCPGHYECSESGLRWVCEAEVTLQYRYGSWEDHKSLQHSLHFTEGGPLLDITVTADPDFWLWNEVKVFHVKESGATLESVSEVTRFHVRILRPTFSPMGVVLKKITGLKQRVGEFLLRVHSYLLLFHCPKNAYLTLHVYHVPKNQALIKAVEEKEKEAGSVRIYKPHEPKTSLKLKSSYNLRASCTPDINPESLELNGNPNPNFFEVYVKPAEVMKHAESEIVIELIYEKETICVAYMANCPRRDEGSINDLILGVLDNLSAENLDKFKHKLSKLHKIGYGLIEKETNIAITGRIIDNFGKKNAIARTAEVLRAIGVKDEANDLEEAYAGQGGASTAGTGGGTEGQHFVEKHQLELIERVKMVESILDQLLHQKRIDGPRVLKIRWPSAARQCRSRARYLTSLTSSRTNAAIQVSTDPSHESTAREAPQESNKAITERIINRFGEKNAIAPIAVVLSAIGLKDGADNLEEAYAGQGGASAAGTGGTGGSASGSGSTQMLKRWQFVLKNQLDLNERVKMVESILVQLLHQELIDYEEYESVMAETTPRGQMRKLLHDVIYPGGRELMDELYRILEENEPALMRDLKCKYVVEVREEQARLGLEEERARLGLEEERARQRLEEERARLGQGALKEAPRVPAPHRPRMLKEELWGSVETEGMATGSTGSPLSTMRNYNRVLPPAGFGGRRCDNCEAWMDSTQWALVEPSTFTENGIFSYRFTCCPGHYKCSESGLRWVCEAEVTLQYRYGSWEDHKSLQHSLHFTEGKILDITVTAGQLKEIHLPHFICLGPDSSLRNEVKVIHVKESGASLESVSEVTRFHVRILRPTFSPMGVVLENTTDLKQRIHSYLLLFRCPKNAYLTLHVYLIPNSQPHIKAVEEIEKKEGSVRICKPHEPKTSLMLTSEYNLRASCTAVISGSLELRNGNLTPNFFEVYVKPAEVLKHAETEIVIELIYEKETMWETRIRRGDYSSIFLEYFFHFSMILQYIIRYISNIHTALWPMVANSPRRAEGSINYLILDVLENLSAENLDKFKHKLSELHKIGYGLIEKESNAAITGRIIEKFTKKNAIACTAEVLRAIGVKDGADNLEEAYAGQGGASAAGTGGGASAAGTGGEMLLLRWGIR</sequence>
<feature type="domain" description="Pyrin" evidence="8">
    <location>
        <begin position="1076"/>
        <end position="1169"/>
    </location>
</feature>
<dbReference type="AlphaFoldDB" id="A0AAD7R397"/>
<dbReference type="Pfam" id="PF13553">
    <property type="entry name" value="FIIND"/>
    <property type="match status" value="2"/>
</dbReference>
<protein>
    <submittedName>
        <fullName evidence="10">Uncharacterized protein</fullName>
    </submittedName>
</protein>
<accession>A0AAD7R397</accession>
<reference evidence="10" key="1">
    <citation type="journal article" date="2023" name="Science">
        <title>Genome structures resolve the early diversification of teleost fishes.</title>
        <authorList>
            <person name="Parey E."/>
            <person name="Louis A."/>
            <person name="Montfort J."/>
            <person name="Bouchez O."/>
            <person name="Roques C."/>
            <person name="Iampietro C."/>
            <person name="Lluch J."/>
            <person name="Castinel A."/>
            <person name="Donnadieu C."/>
            <person name="Desvignes T."/>
            <person name="Floi Bucao C."/>
            <person name="Jouanno E."/>
            <person name="Wen M."/>
            <person name="Mejri S."/>
            <person name="Dirks R."/>
            <person name="Jansen H."/>
            <person name="Henkel C."/>
            <person name="Chen W.J."/>
            <person name="Zahm M."/>
            <person name="Cabau C."/>
            <person name="Klopp C."/>
            <person name="Thompson A.W."/>
            <person name="Robinson-Rechavi M."/>
            <person name="Braasch I."/>
            <person name="Lecointre G."/>
            <person name="Bobe J."/>
            <person name="Postlethwait J.H."/>
            <person name="Berthelot C."/>
            <person name="Roest Crollius H."/>
            <person name="Guiguen Y."/>
        </authorList>
    </citation>
    <scope>NUCLEOTIDE SEQUENCE</scope>
    <source>
        <strain evidence="10">NC1722</strain>
    </source>
</reference>
<evidence type="ECO:0000256" key="6">
    <source>
        <dbReference type="SAM" id="MobiDB-lite"/>
    </source>
</evidence>
<feature type="region of interest" description="Disordered" evidence="6">
    <location>
        <begin position="551"/>
        <end position="570"/>
    </location>
</feature>
<keyword evidence="11" id="KW-1185">Reference proteome</keyword>
<dbReference type="InterPro" id="IPR001315">
    <property type="entry name" value="CARD"/>
</dbReference>
<dbReference type="PROSITE" id="PS51830">
    <property type="entry name" value="FIIND"/>
    <property type="match status" value="2"/>
</dbReference>
<organism evidence="10 11">
    <name type="scientific">Aldrovandia affinis</name>
    <dbReference type="NCBI Taxonomy" id="143900"/>
    <lineage>
        <taxon>Eukaryota</taxon>
        <taxon>Metazoa</taxon>
        <taxon>Chordata</taxon>
        <taxon>Craniata</taxon>
        <taxon>Vertebrata</taxon>
        <taxon>Euteleostomi</taxon>
        <taxon>Actinopterygii</taxon>
        <taxon>Neopterygii</taxon>
        <taxon>Teleostei</taxon>
        <taxon>Notacanthiformes</taxon>
        <taxon>Halosauridae</taxon>
        <taxon>Aldrovandia</taxon>
    </lineage>
</organism>
<name>A0AAD7R397_9TELE</name>
<evidence type="ECO:0000313" key="10">
    <source>
        <dbReference type="EMBL" id="KAJ8358370.1"/>
    </source>
</evidence>
<dbReference type="InterPro" id="IPR004020">
    <property type="entry name" value="DAPIN"/>
</dbReference>
<evidence type="ECO:0000256" key="5">
    <source>
        <dbReference type="ARBA" id="ARBA00023198"/>
    </source>
</evidence>
<comment type="subcellular location">
    <subcellularLocation>
        <location evidence="1">Cytoplasm</location>
        <location evidence="1">Cytosol</location>
    </subcellularLocation>
</comment>
<evidence type="ECO:0000256" key="2">
    <source>
        <dbReference type="ARBA" id="ARBA00022490"/>
    </source>
</evidence>
<dbReference type="GO" id="GO:0005829">
    <property type="term" value="C:cytosol"/>
    <property type="evidence" value="ECO:0007669"/>
    <property type="project" value="UniProtKB-SubCell"/>
</dbReference>
<dbReference type="InterPro" id="IPR011029">
    <property type="entry name" value="DEATH-like_dom_sf"/>
</dbReference>
<dbReference type="InterPro" id="IPR025307">
    <property type="entry name" value="FIIND_dom"/>
</dbReference>
<feature type="domain" description="Pyrin" evidence="8">
    <location>
        <begin position="314"/>
        <end position="406"/>
    </location>
</feature>
<feature type="domain" description="CARD" evidence="7">
    <location>
        <begin position="573"/>
        <end position="664"/>
    </location>
</feature>
<evidence type="ECO:0000256" key="4">
    <source>
        <dbReference type="ARBA" id="ARBA00022859"/>
    </source>
</evidence>
<dbReference type="PROSITE" id="PS50209">
    <property type="entry name" value="CARD"/>
    <property type="match status" value="1"/>
</dbReference>
<evidence type="ECO:0000313" key="11">
    <source>
        <dbReference type="Proteomes" id="UP001221898"/>
    </source>
</evidence>
<dbReference type="Proteomes" id="UP001221898">
    <property type="component" value="Unassembled WGS sequence"/>
</dbReference>
<keyword evidence="3" id="KW-0399">Innate immunity</keyword>
<dbReference type="Pfam" id="PF23679">
    <property type="entry name" value="UPA-FIIND"/>
    <property type="match status" value="2"/>
</dbReference>
<dbReference type="PROSITE" id="PS50824">
    <property type="entry name" value="DAPIN"/>
    <property type="match status" value="2"/>
</dbReference>
<feature type="compositionally biased region" description="Basic and acidic residues" evidence="6">
    <location>
        <begin position="494"/>
        <end position="504"/>
    </location>
</feature>
<keyword evidence="5" id="KW-0395">Inflammatory response</keyword>
<feature type="domain" description="FIIND" evidence="9">
    <location>
        <begin position="53"/>
        <end position="331"/>
    </location>
</feature>
<feature type="region of interest" description="Disordered" evidence="6">
    <location>
        <begin position="486"/>
        <end position="509"/>
    </location>
</feature>
<dbReference type="EMBL" id="JAINUG010001017">
    <property type="protein sequence ID" value="KAJ8358370.1"/>
    <property type="molecule type" value="Genomic_DNA"/>
</dbReference>
<dbReference type="SUPFAM" id="SSF47986">
    <property type="entry name" value="DEATH domain"/>
    <property type="match status" value="3"/>
</dbReference>
<evidence type="ECO:0000259" key="7">
    <source>
        <dbReference type="PROSITE" id="PS50209"/>
    </source>
</evidence>
<dbReference type="Gene3D" id="1.10.533.10">
    <property type="entry name" value="Death Domain, Fas"/>
    <property type="match status" value="4"/>
</dbReference>
<dbReference type="SMART" id="SM01289">
    <property type="entry name" value="PYRIN"/>
    <property type="match status" value="2"/>
</dbReference>
<dbReference type="Pfam" id="PF00619">
    <property type="entry name" value="CARD"/>
    <property type="match status" value="1"/>
</dbReference>
<feature type="compositionally biased region" description="Gly residues" evidence="6">
    <location>
        <begin position="551"/>
        <end position="567"/>
    </location>
</feature>
<dbReference type="GO" id="GO:0042981">
    <property type="term" value="P:regulation of apoptotic process"/>
    <property type="evidence" value="ECO:0007669"/>
    <property type="project" value="InterPro"/>
</dbReference>
<keyword evidence="4" id="KW-0391">Immunity</keyword>
<dbReference type="GO" id="GO:0006954">
    <property type="term" value="P:inflammatory response"/>
    <property type="evidence" value="ECO:0007669"/>
    <property type="project" value="UniProtKB-KW"/>
</dbReference>
<dbReference type="InterPro" id="IPR051249">
    <property type="entry name" value="NLRP_Inflammasome"/>
</dbReference>
<dbReference type="PANTHER" id="PTHR46985">
    <property type="entry name" value="NACHT, LRR AND PYD DOMAINS-CONTAINING PROTEIN 1"/>
    <property type="match status" value="1"/>
</dbReference>
<proteinExistence type="predicted"/>
<gene>
    <name evidence="10" type="ORF">AAFF_G00011650</name>
</gene>
<evidence type="ECO:0000256" key="3">
    <source>
        <dbReference type="ARBA" id="ARBA00022588"/>
    </source>
</evidence>
<dbReference type="Pfam" id="PF02758">
    <property type="entry name" value="PYRIN"/>
    <property type="match status" value="2"/>
</dbReference>
<evidence type="ECO:0000259" key="9">
    <source>
        <dbReference type="PROSITE" id="PS51830"/>
    </source>
</evidence>
<comment type="caution">
    <text evidence="10">The sequence shown here is derived from an EMBL/GenBank/DDBJ whole genome shotgun (WGS) entry which is preliminary data.</text>
</comment>
<keyword evidence="2" id="KW-0963">Cytoplasm</keyword>
<dbReference type="PANTHER" id="PTHR46985:SF2">
    <property type="entry name" value="APOPTOSIS-ASSOCIATED SPECK-LIKE PROTEIN CONTAINING A CARD"/>
    <property type="match status" value="1"/>
</dbReference>
<evidence type="ECO:0000256" key="1">
    <source>
        <dbReference type="ARBA" id="ARBA00004514"/>
    </source>
</evidence>